<dbReference type="PANTHER" id="PTHR42070:SF1">
    <property type="entry name" value="FILAMENT ASSOCIATED PROTEIN, PUTATIVE (AFU_ORTHOLOGUE AFUA_8G06630)-RELATED"/>
    <property type="match status" value="1"/>
</dbReference>
<dbReference type="EMBL" id="AFQF01002779">
    <property type="protein sequence ID" value="EGU78594.1"/>
    <property type="molecule type" value="Genomic_DNA"/>
</dbReference>
<feature type="compositionally biased region" description="Basic and acidic residues" evidence="1">
    <location>
        <begin position="16"/>
        <end position="28"/>
    </location>
</feature>
<dbReference type="CDD" id="cd14688">
    <property type="entry name" value="bZIP_YAP"/>
    <property type="match status" value="1"/>
</dbReference>
<dbReference type="AlphaFoldDB" id="F9FWY2"/>
<dbReference type="PaxDb" id="5507-FOXG_02382P0"/>
<proteinExistence type="predicted"/>
<dbReference type="STRING" id="660025.F9FWY2"/>
<accession>F9FWY2</accession>
<protein>
    <recommendedName>
        <fullName evidence="3">BZIP domain-containing protein</fullName>
    </recommendedName>
</protein>
<comment type="caution">
    <text evidence="2">The sequence shown here is derived from an EMBL/GenBank/DDBJ whole genome shotgun (WGS) entry which is preliminary data.</text>
</comment>
<dbReference type="PANTHER" id="PTHR42070">
    <property type="entry name" value="FILAMENT ASSOCIATED PROTEIN, PUTATIVE (AFU_ORTHOLOGUE AFUA_8G06630)-RELATED"/>
    <property type="match status" value="1"/>
</dbReference>
<evidence type="ECO:0000256" key="1">
    <source>
        <dbReference type="SAM" id="MobiDB-lite"/>
    </source>
</evidence>
<feature type="compositionally biased region" description="Low complexity" evidence="1">
    <location>
        <begin position="152"/>
        <end position="183"/>
    </location>
</feature>
<reference evidence="2" key="1">
    <citation type="journal article" date="2012" name="Mol. Plant Microbe Interact.">
        <title>A highly conserved effector in Fusarium oxysporum is required for full virulence on Arabidopsis.</title>
        <authorList>
            <person name="Thatcher L.F."/>
            <person name="Gardiner D.M."/>
            <person name="Kazan K."/>
            <person name="Manners J."/>
        </authorList>
    </citation>
    <scope>NUCLEOTIDE SEQUENCE [LARGE SCALE GENOMIC DNA]</scope>
    <source>
        <strain evidence="2">Fo5176</strain>
    </source>
</reference>
<gene>
    <name evidence="2" type="ORF">FOXB_10914</name>
</gene>
<evidence type="ECO:0008006" key="3">
    <source>
        <dbReference type="Google" id="ProtNLM"/>
    </source>
</evidence>
<name>F9FWY2_FUSOF</name>
<feature type="region of interest" description="Disordered" evidence="1">
    <location>
        <begin position="122"/>
        <end position="228"/>
    </location>
</feature>
<feature type="compositionally biased region" description="Basic and acidic residues" evidence="1">
    <location>
        <begin position="301"/>
        <end position="316"/>
    </location>
</feature>
<feature type="region of interest" description="Disordered" evidence="1">
    <location>
        <begin position="1"/>
        <end position="28"/>
    </location>
</feature>
<organism evidence="2">
    <name type="scientific">Fusarium oxysporum (strain Fo5176)</name>
    <name type="common">Fusarium vascular wilt</name>
    <dbReference type="NCBI Taxonomy" id="660025"/>
    <lineage>
        <taxon>Eukaryota</taxon>
        <taxon>Fungi</taxon>
        <taxon>Dikarya</taxon>
        <taxon>Ascomycota</taxon>
        <taxon>Pezizomycotina</taxon>
        <taxon>Sordariomycetes</taxon>
        <taxon>Hypocreomycetidae</taxon>
        <taxon>Hypocreales</taxon>
        <taxon>Nectriaceae</taxon>
        <taxon>Fusarium</taxon>
        <taxon>Fusarium oxysporum species complex</taxon>
    </lineage>
</organism>
<sequence length="352" mass="39381">MPRKTRTPESLALNRENQRRSRARQRELLDDLQNRVREFERRDGQATLEMQRVARAVAGENAALRGLLAAKGVSIEEVEAHVEAVRHGEKMVARTGVATVTPVSTPSSNASPVVIASRPMPCSQPQGCAPVRENSNPPFAIQPKMYSPPTPATTATSCTEESGCCPRPQPASQPQQQPGPQQPKSLDKIHFPSIRNPPKEIHQPQKHRNLNQRANRRRKRLVATRSERGNSHCYRKLEIVTRRSKTLRCRERVSETSMSRYQKCCEEDYNEVDDEGGCDAYYRHDLMDHLMALGSEEDEDGVKKADERPGGDDAQKDTLIPFWSGHLAQGEASDDSCAERDAEKDCYTGCNG</sequence>
<evidence type="ECO:0000313" key="2">
    <source>
        <dbReference type="EMBL" id="EGU78594.1"/>
    </source>
</evidence>
<feature type="compositionally biased region" description="Basic residues" evidence="1">
    <location>
        <begin position="204"/>
        <end position="222"/>
    </location>
</feature>
<feature type="region of interest" description="Disordered" evidence="1">
    <location>
        <begin position="297"/>
        <end position="318"/>
    </location>
</feature>
<dbReference type="OrthoDB" id="4505928at2759"/>